<evidence type="ECO:0000313" key="4">
    <source>
        <dbReference type="Proteomes" id="UP000504610"/>
    </source>
</evidence>
<gene>
    <name evidence="5" type="primary">LOC108845025</name>
</gene>
<feature type="compositionally biased region" description="Acidic residues" evidence="1">
    <location>
        <begin position="78"/>
        <end position="120"/>
    </location>
</feature>
<dbReference type="InterPro" id="IPR018289">
    <property type="entry name" value="MULE_transposase_dom"/>
</dbReference>
<keyword evidence="4" id="KW-1185">Reference proteome</keyword>
<evidence type="ECO:0000259" key="2">
    <source>
        <dbReference type="Pfam" id="PF03108"/>
    </source>
</evidence>
<feature type="domain" description="Transposase MuDR plant" evidence="2">
    <location>
        <begin position="172"/>
        <end position="235"/>
    </location>
</feature>
<dbReference type="Pfam" id="PF10551">
    <property type="entry name" value="MULE"/>
    <property type="match status" value="1"/>
</dbReference>
<reference evidence="5" key="2">
    <citation type="submission" date="2025-08" db="UniProtKB">
        <authorList>
            <consortium name="RefSeq"/>
        </authorList>
    </citation>
    <scope>IDENTIFICATION</scope>
    <source>
        <tissue evidence="5">Leaf</tissue>
    </source>
</reference>
<sequence length="560" mass="63952">MAEEDFNLDMSIESVEISYSVPEAMMQDMAPDTPPIHVTSYRQVGYLLEITKTHGVRLCVSNRSKMRSRSKMRTVSEEREEVNEAGGEEDDGEKDDGEEDDGEEQDEEVDDGEEDDGEEDADICDVAEAVEDGENYSVYGKVKDEDSEEDDMCFEDFKETYAIEGERFQRDKLHVNQSFVSKDALVSEVRLTSVRRGFTFRIYKSSKTLIVAICRVSGCGWRLRASVKHGTNTFWVTKYVQAHTCSVGDRIAQRKHCTPKYVARLFIDRVGIIDGLNLQHITDAMKNMFGMMLNYTTSYRALLYAQMLVRRSAEDGYSRLPSYLEKRRVIVVDGTHLSGKYGGVMLVAAAQDGNFQIFPLAFGIVDAEDGPSWEWFFTKLASCISHDSPLVIVSDRHEAIKSAAYAHTVSDFDRYMAEIRSANPDFATYLVNADVSLWSRVYCTGDRYNIKTRNIAESINSALKRARGFPIDFLLEFIREKLGRWFWKRRDDALSLPTQNSRGVEYLLAVRSEIADKMRAQPIDGWKFFVKGGKMDCDTQRIYILVIDKRLRHAHAFLQM</sequence>
<dbReference type="AlphaFoldDB" id="A0A9W3D8M8"/>
<dbReference type="OrthoDB" id="2441661at2759"/>
<accession>A0A9W3D8M8</accession>
<dbReference type="Proteomes" id="UP000504610">
    <property type="component" value="Chromosome 2"/>
</dbReference>
<dbReference type="RefSeq" id="XP_056860182.1">
    <property type="nucleotide sequence ID" value="XM_057004202.1"/>
</dbReference>
<dbReference type="Pfam" id="PF03108">
    <property type="entry name" value="DBD_Tnp_Mut"/>
    <property type="match status" value="1"/>
</dbReference>
<dbReference type="GeneID" id="108845025"/>
<feature type="domain" description="MULE transposase" evidence="3">
    <location>
        <begin position="329"/>
        <end position="406"/>
    </location>
</feature>
<name>A0A9W3D8M8_RAPSA</name>
<dbReference type="PANTHER" id="PTHR31973:SF187">
    <property type="entry name" value="MUTATOR TRANSPOSASE MUDRA PROTEIN"/>
    <property type="match status" value="1"/>
</dbReference>
<evidence type="ECO:0000259" key="3">
    <source>
        <dbReference type="Pfam" id="PF10551"/>
    </source>
</evidence>
<protein>
    <submittedName>
        <fullName evidence="5">Uncharacterized protein LOC108845025</fullName>
    </submittedName>
</protein>
<reference evidence="4" key="1">
    <citation type="journal article" date="2019" name="Database">
        <title>The radish genome database (RadishGD): an integrated information resource for radish genomics.</title>
        <authorList>
            <person name="Yu H.J."/>
            <person name="Baek S."/>
            <person name="Lee Y.J."/>
            <person name="Cho A."/>
            <person name="Mun J.H."/>
        </authorList>
    </citation>
    <scope>NUCLEOTIDE SEQUENCE [LARGE SCALE GENOMIC DNA]</scope>
    <source>
        <strain evidence="4">cv. WK10039</strain>
    </source>
</reference>
<evidence type="ECO:0000313" key="5">
    <source>
        <dbReference type="RefSeq" id="XP_056860182.1"/>
    </source>
</evidence>
<feature type="region of interest" description="Disordered" evidence="1">
    <location>
        <begin position="69"/>
        <end position="120"/>
    </location>
</feature>
<proteinExistence type="predicted"/>
<dbReference type="KEGG" id="rsz:108845025"/>
<organism evidence="4 5">
    <name type="scientific">Raphanus sativus</name>
    <name type="common">Radish</name>
    <name type="synonym">Raphanus raphanistrum var. sativus</name>
    <dbReference type="NCBI Taxonomy" id="3726"/>
    <lineage>
        <taxon>Eukaryota</taxon>
        <taxon>Viridiplantae</taxon>
        <taxon>Streptophyta</taxon>
        <taxon>Embryophyta</taxon>
        <taxon>Tracheophyta</taxon>
        <taxon>Spermatophyta</taxon>
        <taxon>Magnoliopsida</taxon>
        <taxon>eudicotyledons</taxon>
        <taxon>Gunneridae</taxon>
        <taxon>Pentapetalae</taxon>
        <taxon>rosids</taxon>
        <taxon>malvids</taxon>
        <taxon>Brassicales</taxon>
        <taxon>Brassicaceae</taxon>
        <taxon>Brassiceae</taxon>
        <taxon>Raphanus</taxon>
    </lineage>
</organism>
<evidence type="ECO:0000256" key="1">
    <source>
        <dbReference type="SAM" id="MobiDB-lite"/>
    </source>
</evidence>
<dbReference type="PANTHER" id="PTHR31973">
    <property type="entry name" value="POLYPROTEIN, PUTATIVE-RELATED"/>
    <property type="match status" value="1"/>
</dbReference>
<dbReference type="InterPro" id="IPR004332">
    <property type="entry name" value="Transposase_MuDR"/>
</dbReference>